<evidence type="ECO:0000313" key="1">
    <source>
        <dbReference type="EMBL" id="ACZ20272.1"/>
    </source>
</evidence>
<keyword evidence="2" id="KW-1185">Reference proteome</keyword>
<name>D1BJL6_SANKS</name>
<dbReference type="KEGG" id="ske:Sked_03040"/>
<dbReference type="RefSeq" id="WP_012865341.1">
    <property type="nucleotide sequence ID" value="NC_013521.1"/>
</dbReference>
<dbReference type="AlphaFoldDB" id="D1BJL6"/>
<reference evidence="1 2" key="1">
    <citation type="journal article" date="2009" name="Stand. Genomic Sci.">
        <title>Complete genome sequence of Sanguibacter keddieii type strain (ST-74).</title>
        <authorList>
            <person name="Ivanova N."/>
            <person name="Sikorski J."/>
            <person name="Sims D."/>
            <person name="Brettin T."/>
            <person name="Detter J.C."/>
            <person name="Han C."/>
            <person name="Lapidus A."/>
            <person name="Copeland A."/>
            <person name="Glavina Del Rio T."/>
            <person name="Nolan M."/>
            <person name="Chen F."/>
            <person name="Lucas S."/>
            <person name="Tice H."/>
            <person name="Cheng J.F."/>
            <person name="Bruce D."/>
            <person name="Goodwin L."/>
            <person name="Pitluck S."/>
            <person name="Pati A."/>
            <person name="Mavromatis K."/>
            <person name="Chen A."/>
            <person name="Palaniappan K."/>
            <person name="D'haeseleer P."/>
            <person name="Chain P."/>
            <person name="Bristow J."/>
            <person name="Eisen J.A."/>
            <person name="Markowitz V."/>
            <person name="Hugenholtz P."/>
            <person name="Goker M."/>
            <person name="Pukall R."/>
            <person name="Klenk H.P."/>
            <person name="Kyrpides N.C."/>
        </authorList>
    </citation>
    <scope>NUCLEOTIDE SEQUENCE [LARGE SCALE GENOMIC DNA]</scope>
    <source>
        <strain evidence="2">ATCC 51767 / DSM 10542 / NCFB 3025 / ST-74</strain>
    </source>
</reference>
<sequence length="101" mass="11704">MLMFEGHVGVRLMNDYASVWPLWWSDGGQVLEHELPLSIGLTRDLLAWAEGFDAHFSYETGWDRPTSRLAHAEQADRLIVNLRRELDGLLEVEPRVWELES</sequence>
<protein>
    <submittedName>
        <fullName evidence="1">Uncharacterized protein</fullName>
    </submittedName>
</protein>
<dbReference type="OrthoDB" id="4409815at2"/>
<organism evidence="1 2">
    <name type="scientific">Sanguibacter keddieii (strain ATCC 51767 / DSM 10542 / NCFB 3025 / ST-74)</name>
    <dbReference type="NCBI Taxonomy" id="446469"/>
    <lineage>
        <taxon>Bacteria</taxon>
        <taxon>Bacillati</taxon>
        <taxon>Actinomycetota</taxon>
        <taxon>Actinomycetes</taxon>
        <taxon>Micrococcales</taxon>
        <taxon>Sanguibacteraceae</taxon>
        <taxon>Sanguibacter</taxon>
    </lineage>
</organism>
<evidence type="ECO:0000313" key="2">
    <source>
        <dbReference type="Proteomes" id="UP000000322"/>
    </source>
</evidence>
<dbReference type="HOGENOM" id="CLU_2300743_0_0_11"/>
<gene>
    <name evidence="1" type="ordered locus">Sked_03040</name>
</gene>
<dbReference type="EMBL" id="CP001819">
    <property type="protein sequence ID" value="ACZ20272.1"/>
    <property type="molecule type" value="Genomic_DNA"/>
</dbReference>
<dbReference type="Proteomes" id="UP000000322">
    <property type="component" value="Chromosome"/>
</dbReference>
<proteinExistence type="predicted"/>
<accession>D1BJL6</accession>